<dbReference type="GO" id="GO:0046983">
    <property type="term" value="F:protein dimerization activity"/>
    <property type="evidence" value="ECO:0007669"/>
    <property type="project" value="InterPro"/>
</dbReference>
<feature type="compositionally biased region" description="Basic and acidic residues" evidence="2">
    <location>
        <begin position="262"/>
        <end position="284"/>
    </location>
</feature>
<feature type="region of interest" description="Disordered" evidence="2">
    <location>
        <begin position="253"/>
        <end position="342"/>
    </location>
</feature>
<dbReference type="Proteomes" id="UP000184330">
    <property type="component" value="Unassembled WGS sequence"/>
</dbReference>
<sequence>MVGCSLSSHYATAFAAIYITYPDATLTNKEACKAVIYFPLPRICQQIPANFQSQYVSSILLNTQPSCSTIISAAAEFIDQTHKDPLMIKFTSDTLRQYHTFTDPTEDHSTRPPSSNPTSALSSNFPAYTSTFSTSSRSPGVFTPVEYDGRNYFDSSFGRALSPPDPGPTAFRYGAPDLADLNSPFVSLDTEYYNGTQSQQLPPDLGPLDAHLRWSANEEQLTIAAGSWQIPPTFLISPSLVGPILEGRDEREEQLPGWNNQDESRNYSDDGSRGDDAMLRDREQTSLQSHQKTPLLADNSHTSTLRTTQSSRSSTFATQSKPNTSRSKSTRQPRIQSENHNQVEKQYRTRLNAYFAQLLARIPTDTFIGSGLEGGAGKVVSKAETLMMAEQYIKRLEREETVLRGENKELAEDFENLKEEWLRQGGVLPP</sequence>
<feature type="compositionally biased region" description="Polar residues" evidence="2">
    <location>
        <begin position="321"/>
        <end position="340"/>
    </location>
</feature>
<dbReference type="SUPFAM" id="SSF47459">
    <property type="entry name" value="HLH, helix-loop-helix DNA-binding domain"/>
    <property type="match status" value="1"/>
</dbReference>
<evidence type="ECO:0000313" key="4">
    <source>
        <dbReference type="EMBL" id="CZR67387.1"/>
    </source>
</evidence>
<keyword evidence="5" id="KW-1185">Reference proteome</keyword>
<dbReference type="SMART" id="SM00353">
    <property type="entry name" value="HLH"/>
    <property type="match status" value="1"/>
</dbReference>
<dbReference type="AlphaFoldDB" id="A0A1L7XR31"/>
<gene>
    <name evidence="4" type="ORF">PAC_17286</name>
</gene>
<dbReference type="InterPro" id="IPR036638">
    <property type="entry name" value="HLH_DNA-bd_sf"/>
</dbReference>
<feature type="compositionally biased region" description="Polar residues" evidence="2">
    <location>
        <begin position="111"/>
        <end position="123"/>
    </location>
</feature>
<organism evidence="4 5">
    <name type="scientific">Phialocephala subalpina</name>
    <dbReference type="NCBI Taxonomy" id="576137"/>
    <lineage>
        <taxon>Eukaryota</taxon>
        <taxon>Fungi</taxon>
        <taxon>Dikarya</taxon>
        <taxon>Ascomycota</taxon>
        <taxon>Pezizomycotina</taxon>
        <taxon>Leotiomycetes</taxon>
        <taxon>Helotiales</taxon>
        <taxon>Mollisiaceae</taxon>
        <taxon>Phialocephala</taxon>
        <taxon>Phialocephala fortinii species complex</taxon>
    </lineage>
</organism>
<protein>
    <recommendedName>
        <fullName evidence="3">BHLH domain-containing protein</fullName>
    </recommendedName>
</protein>
<dbReference type="OrthoDB" id="3564591at2759"/>
<feature type="compositionally biased region" description="Low complexity" evidence="2">
    <location>
        <begin position="300"/>
        <end position="320"/>
    </location>
</feature>
<dbReference type="STRING" id="576137.A0A1L7XR31"/>
<accession>A0A1L7XR31</accession>
<evidence type="ECO:0000259" key="3">
    <source>
        <dbReference type="PROSITE" id="PS50888"/>
    </source>
</evidence>
<evidence type="ECO:0000256" key="2">
    <source>
        <dbReference type="SAM" id="MobiDB-lite"/>
    </source>
</evidence>
<evidence type="ECO:0000313" key="5">
    <source>
        <dbReference type="Proteomes" id="UP000184330"/>
    </source>
</evidence>
<feature type="region of interest" description="Disordered" evidence="2">
    <location>
        <begin position="101"/>
        <end position="123"/>
    </location>
</feature>
<dbReference type="EMBL" id="FJOG01000043">
    <property type="protein sequence ID" value="CZR67387.1"/>
    <property type="molecule type" value="Genomic_DNA"/>
</dbReference>
<dbReference type="InterPro" id="IPR011598">
    <property type="entry name" value="bHLH_dom"/>
</dbReference>
<feature type="coiled-coil region" evidence="1">
    <location>
        <begin position="389"/>
        <end position="420"/>
    </location>
</feature>
<feature type="domain" description="BHLH" evidence="3">
    <location>
        <begin position="335"/>
        <end position="396"/>
    </location>
</feature>
<proteinExistence type="predicted"/>
<dbReference type="PROSITE" id="PS50888">
    <property type="entry name" value="BHLH"/>
    <property type="match status" value="1"/>
</dbReference>
<dbReference type="Gene3D" id="4.10.280.10">
    <property type="entry name" value="Helix-loop-helix DNA-binding domain"/>
    <property type="match status" value="1"/>
</dbReference>
<reference evidence="4 5" key="1">
    <citation type="submission" date="2016-03" db="EMBL/GenBank/DDBJ databases">
        <authorList>
            <person name="Ploux O."/>
        </authorList>
    </citation>
    <scope>NUCLEOTIDE SEQUENCE [LARGE SCALE GENOMIC DNA]</scope>
    <source>
        <strain evidence="4 5">UAMH 11012</strain>
    </source>
</reference>
<keyword evidence="1" id="KW-0175">Coiled coil</keyword>
<evidence type="ECO:0000256" key="1">
    <source>
        <dbReference type="SAM" id="Coils"/>
    </source>
</evidence>
<name>A0A1L7XR31_9HELO</name>
<dbReference type="Pfam" id="PF00010">
    <property type="entry name" value="HLH"/>
    <property type="match status" value="1"/>
</dbReference>